<protein>
    <submittedName>
        <fullName evidence="2">Uncharacterized protein</fullName>
    </submittedName>
</protein>
<feature type="compositionally biased region" description="Polar residues" evidence="1">
    <location>
        <begin position="139"/>
        <end position="148"/>
    </location>
</feature>
<dbReference type="EMBL" id="KN839863">
    <property type="protein sequence ID" value="KIJ61281.1"/>
    <property type="molecule type" value="Genomic_DNA"/>
</dbReference>
<name>A0A0C9WBL0_9AGAM</name>
<feature type="compositionally biased region" description="Polar residues" evidence="1">
    <location>
        <begin position="156"/>
        <end position="167"/>
    </location>
</feature>
<dbReference type="Proteomes" id="UP000053820">
    <property type="component" value="Unassembled WGS sequence"/>
</dbReference>
<organism evidence="2 3">
    <name type="scientific">Hydnomerulius pinastri MD-312</name>
    <dbReference type="NCBI Taxonomy" id="994086"/>
    <lineage>
        <taxon>Eukaryota</taxon>
        <taxon>Fungi</taxon>
        <taxon>Dikarya</taxon>
        <taxon>Basidiomycota</taxon>
        <taxon>Agaricomycotina</taxon>
        <taxon>Agaricomycetes</taxon>
        <taxon>Agaricomycetidae</taxon>
        <taxon>Boletales</taxon>
        <taxon>Boletales incertae sedis</taxon>
        <taxon>Leucogyrophana</taxon>
    </lineage>
</organism>
<evidence type="ECO:0000313" key="2">
    <source>
        <dbReference type="EMBL" id="KIJ61281.1"/>
    </source>
</evidence>
<evidence type="ECO:0000313" key="3">
    <source>
        <dbReference type="Proteomes" id="UP000053820"/>
    </source>
</evidence>
<accession>A0A0C9WBL0</accession>
<dbReference type="AlphaFoldDB" id="A0A0C9WBL0"/>
<proteinExistence type="predicted"/>
<gene>
    <name evidence="2" type="ORF">HYDPIDRAFT_31375</name>
</gene>
<sequence length="246" mass="27796">MRDNYEKRVAYVNRLLDDALSQLEKNHRTFRFLTDTRSGNPRARMDSLRGEYTILRDQKRTWPYFLLGPWGSNNPRARLNKLMESTHNLMRDIEDAEKARRLHVLQNGPLSHQSGSAAAYVTPQPNISYRVANASSPTLTSNNTTYFQNPPGPQAVQPTRGPSQASLHSPRESVMPMESDWMRGMEQIIIIANRSPAPPGTVRDMFGGHTTLIGSTVSSGKAVLIAQSIIFSRQSRWCPLRSLRHI</sequence>
<feature type="region of interest" description="Disordered" evidence="1">
    <location>
        <begin position="139"/>
        <end position="173"/>
    </location>
</feature>
<keyword evidence="3" id="KW-1185">Reference proteome</keyword>
<evidence type="ECO:0000256" key="1">
    <source>
        <dbReference type="SAM" id="MobiDB-lite"/>
    </source>
</evidence>
<dbReference type="HOGENOM" id="CLU_1102909_0_0_1"/>
<reference evidence="2 3" key="1">
    <citation type="submission" date="2014-04" db="EMBL/GenBank/DDBJ databases">
        <title>Evolutionary Origins and Diversification of the Mycorrhizal Mutualists.</title>
        <authorList>
            <consortium name="DOE Joint Genome Institute"/>
            <consortium name="Mycorrhizal Genomics Consortium"/>
            <person name="Kohler A."/>
            <person name="Kuo A."/>
            <person name="Nagy L.G."/>
            <person name="Floudas D."/>
            <person name="Copeland A."/>
            <person name="Barry K.W."/>
            <person name="Cichocki N."/>
            <person name="Veneault-Fourrey C."/>
            <person name="LaButti K."/>
            <person name="Lindquist E.A."/>
            <person name="Lipzen A."/>
            <person name="Lundell T."/>
            <person name="Morin E."/>
            <person name="Murat C."/>
            <person name="Riley R."/>
            <person name="Ohm R."/>
            <person name="Sun H."/>
            <person name="Tunlid A."/>
            <person name="Henrissat B."/>
            <person name="Grigoriev I.V."/>
            <person name="Hibbett D.S."/>
            <person name="Martin F."/>
        </authorList>
    </citation>
    <scope>NUCLEOTIDE SEQUENCE [LARGE SCALE GENOMIC DNA]</scope>
    <source>
        <strain evidence="2 3">MD-312</strain>
    </source>
</reference>